<name>A0A644ZLS6_9ZZZZ</name>
<evidence type="ECO:0000313" key="2">
    <source>
        <dbReference type="EMBL" id="MPM41726.1"/>
    </source>
</evidence>
<reference evidence="2" key="1">
    <citation type="submission" date="2019-08" db="EMBL/GenBank/DDBJ databases">
        <authorList>
            <person name="Kucharzyk K."/>
            <person name="Murdoch R.W."/>
            <person name="Higgins S."/>
            <person name="Loffler F."/>
        </authorList>
    </citation>
    <scope>NUCLEOTIDE SEQUENCE</scope>
</reference>
<dbReference type="EMBL" id="VSSQ01009469">
    <property type="protein sequence ID" value="MPM41726.1"/>
    <property type="molecule type" value="Genomic_DNA"/>
</dbReference>
<accession>A0A644ZLS6</accession>
<protein>
    <submittedName>
        <fullName evidence="2">Uncharacterized protein</fullName>
    </submittedName>
</protein>
<organism evidence="2">
    <name type="scientific">bioreactor metagenome</name>
    <dbReference type="NCBI Taxonomy" id="1076179"/>
    <lineage>
        <taxon>unclassified sequences</taxon>
        <taxon>metagenomes</taxon>
        <taxon>ecological metagenomes</taxon>
    </lineage>
</organism>
<proteinExistence type="predicted"/>
<evidence type="ECO:0000256" key="1">
    <source>
        <dbReference type="SAM" id="Phobius"/>
    </source>
</evidence>
<keyword evidence="1" id="KW-0812">Transmembrane</keyword>
<feature type="transmembrane region" description="Helical" evidence="1">
    <location>
        <begin position="184"/>
        <end position="203"/>
    </location>
</feature>
<feature type="transmembrane region" description="Helical" evidence="1">
    <location>
        <begin position="77"/>
        <end position="94"/>
    </location>
</feature>
<keyword evidence="1" id="KW-1133">Transmembrane helix</keyword>
<feature type="transmembrane region" description="Helical" evidence="1">
    <location>
        <begin position="20"/>
        <end position="43"/>
    </location>
</feature>
<sequence length="237" mass="27235">MKISVKEVLLDALSLDKKKFLPLAGVSLMVTMLGMTSNFVNYFIGQTYLHPDQTFQLWLAIIFLLFVYTVIEPKLLLVPYILINAFLSGEMMSIREAYRDTKGKYWTALLYQLIPGSAAALRIWFIDYLYQTSIPMTITTIISYASSICISSVFFLLFVMIAIEEKTDNYLKKSFALIKRNLPAILLILTFFSVLKTIPNLTLPSLITEVYKRQDNIQALRLAYRIANFLFRQSLGF</sequence>
<gene>
    <name evidence="2" type="ORF">SDC9_88382</name>
</gene>
<feature type="transmembrane region" description="Helical" evidence="1">
    <location>
        <begin position="106"/>
        <end position="126"/>
    </location>
</feature>
<comment type="caution">
    <text evidence="2">The sequence shown here is derived from an EMBL/GenBank/DDBJ whole genome shotgun (WGS) entry which is preliminary data.</text>
</comment>
<dbReference type="AlphaFoldDB" id="A0A644ZLS6"/>
<keyword evidence="1" id="KW-0472">Membrane</keyword>
<feature type="transmembrane region" description="Helical" evidence="1">
    <location>
        <begin position="55"/>
        <end position="71"/>
    </location>
</feature>
<feature type="transmembrane region" description="Helical" evidence="1">
    <location>
        <begin position="138"/>
        <end position="163"/>
    </location>
</feature>